<keyword evidence="4 8" id="KW-0812">Transmembrane</keyword>
<dbReference type="GO" id="GO:0009279">
    <property type="term" value="C:cell outer membrane"/>
    <property type="evidence" value="ECO:0007669"/>
    <property type="project" value="UniProtKB-SubCell"/>
</dbReference>
<feature type="domain" description="TonB-dependent receptor-like beta-barrel" evidence="11">
    <location>
        <begin position="236"/>
        <end position="682"/>
    </location>
</feature>
<proteinExistence type="inferred from homology"/>
<keyword evidence="5 9" id="KW-0798">TonB box</keyword>
<dbReference type="InterPro" id="IPR000531">
    <property type="entry name" value="Beta-barrel_TonB"/>
</dbReference>
<evidence type="ECO:0000256" key="9">
    <source>
        <dbReference type="RuleBase" id="RU003357"/>
    </source>
</evidence>
<dbReference type="SUPFAM" id="SSF56935">
    <property type="entry name" value="Porins"/>
    <property type="match status" value="1"/>
</dbReference>
<evidence type="ECO:0000256" key="4">
    <source>
        <dbReference type="ARBA" id="ARBA00022692"/>
    </source>
</evidence>
<dbReference type="Gene3D" id="2.40.170.20">
    <property type="entry name" value="TonB-dependent receptor, beta-barrel domain"/>
    <property type="match status" value="1"/>
</dbReference>
<dbReference type="InterPro" id="IPR039426">
    <property type="entry name" value="TonB-dep_rcpt-like"/>
</dbReference>
<organism evidence="13 14">
    <name type="scientific">Stenotrophomonas maltophilia</name>
    <name type="common">Pseudomonas maltophilia</name>
    <name type="synonym">Xanthomonas maltophilia</name>
    <dbReference type="NCBI Taxonomy" id="40324"/>
    <lineage>
        <taxon>Bacteria</taxon>
        <taxon>Pseudomonadati</taxon>
        <taxon>Pseudomonadota</taxon>
        <taxon>Gammaproteobacteria</taxon>
        <taxon>Lysobacterales</taxon>
        <taxon>Lysobacteraceae</taxon>
        <taxon>Stenotrophomonas</taxon>
        <taxon>Stenotrophomonas maltophilia group</taxon>
    </lineage>
</organism>
<evidence type="ECO:0000256" key="10">
    <source>
        <dbReference type="SAM" id="SignalP"/>
    </source>
</evidence>
<evidence type="ECO:0000256" key="8">
    <source>
        <dbReference type="PROSITE-ProRule" id="PRU01360"/>
    </source>
</evidence>
<gene>
    <name evidence="13" type="ORF">A9K56_17700</name>
</gene>
<dbReference type="CDD" id="cd01347">
    <property type="entry name" value="ligand_gated_channel"/>
    <property type="match status" value="1"/>
</dbReference>
<feature type="chain" id="PRO_5042838575" evidence="10">
    <location>
        <begin position="27"/>
        <end position="718"/>
    </location>
</feature>
<keyword evidence="2 8" id="KW-0813">Transport</keyword>
<dbReference type="PANTHER" id="PTHR30069">
    <property type="entry name" value="TONB-DEPENDENT OUTER MEMBRANE RECEPTOR"/>
    <property type="match status" value="1"/>
</dbReference>
<dbReference type="InterPro" id="IPR037066">
    <property type="entry name" value="Plug_dom_sf"/>
</dbReference>
<dbReference type="InterPro" id="IPR036942">
    <property type="entry name" value="Beta-barrel_TonB_sf"/>
</dbReference>
<evidence type="ECO:0000256" key="3">
    <source>
        <dbReference type="ARBA" id="ARBA00022452"/>
    </source>
</evidence>
<feature type="domain" description="TonB-dependent receptor plug" evidence="12">
    <location>
        <begin position="52"/>
        <end position="157"/>
    </location>
</feature>
<accession>A0AAP7GPH5</accession>
<evidence type="ECO:0000259" key="11">
    <source>
        <dbReference type="Pfam" id="PF00593"/>
    </source>
</evidence>
<evidence type="ECO:0000256" key="6">
    <source>
        <dbReference type="ARBA" id="ARBA00023136"/>
    </source>
</evidence>
<dbReference type="GO" id="GO:0015344">
    <property type="term" value="F:siderophore uptake transmembrane transporter activity"/>
    <property type="evidence" value="ECO:0007669"/>
    <property type="project" value="TreeGrafter"/>
</dbReference>
<keyword evidence="6 8" id="KW-0472">Membrane</keyword>
<sequence length="718" mass="79425">MPHAVPPCHLPLATAIFFALSTPVLAGTPSPTQLDRVQVKVSTATRSERLLADVPIRTEVLRREDIALRAATDFSRAVELINGLRVESNCQNCNTSEVQLLGLPGAYNQLLFDGIPLLSTLGSVYGLEQIPAGFVDRIEVVKGGGSALYGPGAVAGVINLVPPLPSRSGGHVQAGVDVLRGTPQKNADVRLDLVAAQVDAGLSVIAQRNWNRGIDYNGDDYTEITRKDLKVGGLQAWYAPTPGTRLRVDVQVTDESRRGGNRLDQPEYLANIAESLDTTYRRGSVSWDQEVSPDIDFRLAYAFADIDRDSFYGGLGDVVTDPSAAGYDPSELDPTVAGSAASRSWRQYGRTHNPLHYLDSQLNWRLGAHALAFGVQYKHERLRDDNRTGDGQRLAVLEDASFHNLGAFVQDEWSLREDIDLVIGARVDKSSELDNAVLSPRVALAWQTTENLKWRAGIASGFRAPEIFVEDVHVDTLGGEQVRMRNADGLKEERALTTLLGFDWRSDPAEPVWTWDTTASYARIRDTFALGEILRGADGQLGQLRYNASGSDVLGMETNLGWQPSPQWRLTAGASWYRSRFREPQRIFDDTGEGGDTVIDSRDYLKTPRWTGLAQLGWLPSEPWETFIALRHTGSMPVLNNRLGELHRTRAFWVTDLGARWHRHLGVGAEQEVSVAAGVKNVFDQRQKDLEAGALRDSDYVYGPRFARSWYVSLRYAF</sequence>
<keyword evidence="13" id="KW-0675">Receptor</keyword>
<comment type="similarity">
    <text evidence="8 9">Belongs to the TonB-dependent receptor family.</text>
</comment>
<comment type="caution">
    <text evidence="13">The sequence shown here is derived from an EMBL/GenBank/DDBJ whole genome shotgun (WGS) entry which is preliminary data.</text>
</comment>
<dbReference type="Pfam" id="PF07715">
    <property type="entry name" value="Plug"/>
    <property type="match status" value="1"/>
</dbReference>
<keyword evidence="3 8" id="KW-1134">Transmembrane beta strand</keyword>
<keyword evidence="7 8" id="KW-0998">Cell outer membrane</keyword>
<evidence type="ECO:0000256" key="5">
    <source>
        <dbReference type="ARBA" id="ARBA00023077"/>
    </source>
</evidence>
<dbReference type="Proteomes" id="UP000092125">
    <property type="component" value="Unassembled WGS sequence"/>
</dbReference>
<reference evidence="13 14" key="1">
    <citation type="submission" date="2016-05" db="EMBL/GenBank/DDBJ databases">
        <title>Draft Genome Sequences of Stenotrophomonas maltophilia Strains Sm32COP, Sm41DVV, Sm46PAILV, SmF3, SmF22, SmSOFb1 and SmCVFa1, Isolated from Different Manures, in France.</title>
        <authorList>
            <person name="Nazaret S."/>
            <person name="Bodilis J."/>
        </authorList>
    </citation>
    <scope>NUCLEOTIDE SEQUENCE [LARGE SCALE GENOMIC DNA]</scope>
    <source>
        <strain evidence="13 14">Sm41DVV</strain>
    </source>
</reference>
<evidence type="ECO:0000256" key="1">
    <source>
        <dbReference type="ARBA" id="ARBA00004571"/>
    </source>
</evidence>
<evidence type="ECO:0000256" key="2">
    <source>
        <dbReference type="ARBA" id="ARBA00022448"/>
    </source>
</evidence>
<dbReference type="AlphaFoldDB" id="A0AAP7GPH5"/>
<dbReference type="PANTHER" id="PTHR30069:SF57">
    <property type="entry name" value="TONB-DEPENDENT RECEPTOR"/>
    <property type="match status" value="1"/>
</dbReference>
<feature type="signal peptide" evidence="10">
    <location>
        <begin position="1"/>
        <end position="26"/>
    </location>
</feature>
<protein>
    <submittedName>
        <fullName evidence="13">TonB-dependent receptor</fullName>
    </submittedName>
</protein>
<comment type="subcellular location">
    <subcellularLocation>
        <location evidence="1 8">Cell outer membrane</location>
        <topology evidence="1 8">Multi-pass membrane protein</topology>
    </subcellularLocation>
</comment>
<dbReference type="InterPro" id="IPR012910">
    <property type="entry name" value="Plug_dom"/>
</dbReference>
<name>A0AAP7GPH5_STEMA</name>
<dbReference type="RefSeq" id="WP_065182969.1">
    <property type="nucleotide sequence ID" value="NZ_LYVI01000015.1"/>
</dbReference>
<evidence type="ECO:0000313" key="14">
    <source>
        <dbReference type="Proteomes" id="UP000092125"/>
    </source>
</evidence>
<evidence type="ECO:0000259" key="12">
    <source>
        <dbReference type="Pfam" id="PF07715"/>
    </source>
</evidence>
<dbReference type="Pfam" id="PF00593">
    <property type="entry name" value="TonB_dep_Rec_b-barrel"/>
    <property type="match status" value="1"/>
</dbReference>
<dbReference type="GO" id="GO:0044718">
    <property type="term" value="P:siderophore transmembrane transport"/>
    <property type="evidence" value="ECO:0007669"/>
    <property type="project" value="TreeGrafter"/>
</dbReference>
<evidence type="ECO:0000256" key="7">
    <source>
        <dbReference type="ARBA" id="ARBA00023237"/>
    </source>
</evidence>
<dbReference type="Gene3D" id="2.170.130.10">
    <property type="entry name" value="TonB-dependent receptor, plug domain"/>
    <property type="match status" value="1"/>
</dbReference>
<keyword evidence="10" id="KW-0732">Signal</keyword>
<dbReference type="EMBL" id="LYVI01000015">
    <property type="protein sequence ID" value="OBU59733.1"/>
    <property type="molecule type" value="Genomic_DNA"/>
</dbReference>
<evidence type="ECO:0000313" key="13">
    <source>
        <dbReference type="EMBL" id="OBU59733.1"/>
    </source>
</evidence>
<dbReference type="PROSITE" id="PS52016">
    <property type="entry name" value="TONB_DEPENDENT_REC_3"/>
    <property type="match status" value="1"/>
</dbReference>